<reference evidence="12" key="1">
    <citation type="submission" date="2017-11" db="EMBL/GenBank/DDBJ databases">
        <title>The draft genome sequence of Chromatocurvus sp. F02.</title>
        <authorList>
            <person name="Du Z.-J."/>
            <person name="Chang Y.-Q."/>
        </authorList>
    </citation>
    <scope>NUCLEOTIDE SEQUENCE [LARGE SCALE GENOMIC DNA]</scope>
    <source>
        <strain evidence="12">F02</strain>
    </source>
</reference>
<proteinExistence type="inferred from homology"/>
<feature type="domain" description="Flagellar hook-associated protein 1 D2-like" evidence="9">
    <location>
        <begin position="334"/>
        <end position="411"/>
    </location>
</feature>
<dbReference type="PRINTS" id="PR01005">
    <property type="entry name" value="FLGHOOKAP1"/>
</dbReference>
<dbReference type="Proteomes" id="UP000234845">
    <property type="component" value="Unassembled WGS sequence"/>
</dbReference>
<keyword evidence="11" id="KW-0282">Flagellum</keyword>
<keyword evidence="6" id="KW-0975">Bacterial flagellum</keyword>
<gene>
    <name evidence="11" type="ORF">CWI75_01130</name>
</gene>
<keyword evidence="11" id="KW-0969">Cilium</keyword>
<dbReference type="Pfam" id="PF00460">
    <property type="entry name" value="Flg_bb_rod"/>
    <property type="match status" value="1"/>
</dbReference>
<dbReference type="OrthoDB" id="9802553at2"/>
<dbReference type="Pfam" id="PF06429">
    <property type="entry name" value="Flg_bbr_C"/>
    <property type="match status" value="1"/>
</dbReference>
<dbReference type="EMBL" id="PKLZ01000001">
    <property type="protein sequence ID" value="PLW83985.1"/>
    <property type="molecule type" value="Genomic_DNA"/>
</dbReference>
<feature type="domain" description="Flagellar basal body rod protein N-terminal" evidence="7">
    <location>
        <begin position="5"/>
        <end position="34"/>
    </location>
</feature>
<feature type="domain" description="Flagellar hook-associated protein FlgK helical" evidence="10">
    <location>
        <begin position="94"/>
        <end position="322"/>
    </location>
</feature>
<protein>
    <recommendedName>
        <fullName evidence="4">Flagellar hook-associated protein 1</fullName>
    </recommendedName>
</protein>
<evidence type="ECO:0000256" key="2">
    <source>
        <dbReference type="ARBA" id="ARBA00004613"/>
    </source>
</evidence>
<evidence type="ECO:0000256" key="4">
    <source>
        <dbReference type="ARBA" id="ARBA00016244"/>
    </source>
</evidence>
<evidence type="ECO:0000313" key="11">
    <source>
        <dbReference type="EMBL" id="PLW83985.1"/>
    </source>
</evidence>
<evidence type="ECO:0000256" key="1">
    <source>
        <dbReference type="ARBA" id="ARBA00004365"/>
    </source>
</evidence>
<dbReference type="InterPro" id="IPR002371">
    <property type="entry name" value="FlgK"/>
</dbReference>
<keyword evidence="11" id="KW-0966">Cell projection</keyword>
<dbReference type="PANTHER" id="PTHR30033">
    <property type="entry name" value="FLAGELLAR HOOK-ASSOCIATED PROTEIN 1"/>
    <property type="match status" value="1"/>
</dbReference>
<dbReference type="GO" id="GO:0005576">
    <property type="term" value="C:extracellular region"/>
    <property type="evidence" value="ECO:0007669"/>
    <property type="project" value="UniProtKB-SubCell"/>
</dbReference>
<keyword evidence="5" id="KW-0964">Secreted</keyword>
<dbReference type="NCBIfam" id="TIGR02492">
    <property type="entry name" value="flgK_ends"/>
    <property type="match status" value="1"/>
</dbReference>
<dbReference type="InterPro" id="IPR053927">
    <property type="entry name" value="FlgK_helical"/>
</dbReference>
<dbReference type="GO" id="GO:0044780">
    <property type="term" value="P:bacterial-type flagellum assembly"/>
    <property type="evidence" value="ECO:0007669"/>
    <property type="project" value="InterPro"/>
</dbReference>
<dbReference type="InterPro" id="IPR049119">
    <property type="entry name" value="FlgK_D2-like"/>
</dbReference>
<dbReference type="GO" id="GO:0009424">
    <property type="term" value="C:bacterial-type flagellum hook"/>
    <property type="evidence" value="ECO:0007669"/>
    <property type="project" value="InterPro"/>
</dbReference>
<comment type="caution">
    <text evidence="11">The sequence shown here is derived from an EMBL/GenBank/DDBJ whole genome shotgun (WGS) entry which is preliminary data.</text>
</comment>
<comment type="subcellular location">
    <subcellularLocation>
        <location evidence="1">Bacterial flagellum</location>
    </subcellularLocation>
    <subcellularLocation>
        <location evidence="2">Secreted</location>
    </subcellularLocation>
</comment>
<dbReference type="InterPro" id="IPR010930">
    <property type="entry name" value="Flg_bb/hook_C_dom"/>
</dbReference>
<dbReference type="InterPro" id="IPR001444">
    <property type="entry name" value="Flag_bb_rod_N"/>
</dbReference>
<sequence>MVDFLNTSLSGLQAAQRALATTSNNIANASTDGYSRQRVDFATRPAEFFGGGFLGTGVQVEDVRRIYDGFLAGEVRSGTAGEARLSTFSELSGRVGDLLGSTSGGLSAGLQGFFDALQTLANDPSSIPVRQTVLGEADALQRRVGALDTQLEALGNEVNSRVGSSVATINSLAASIADTNRQIAASPGAADGRLPNDLLDQRDRLLRQLSSEIEVSVVPADTGTVNVFVGNGQTLVLGQTATELAAGAGRFGPDQFEVSIGGSSVTSQLGGGTLGGLLDFQREVLNPARNDLGRTAVALAEGMNATHRQGLDLKGDFGGDFFAVGGPTVRPANGNAGNAAVEVRIESANALTGEDYQLQYDGSNYALVNTSNSEVVTLSGTGTGADPFRAEGLAITVTGAAAAGDRFAILPTRSAAGGFSRALSDPADIAAAFPLRTGAALGNVSAAAISGAEVLDVSNPDLLAPTTIRFVAPDTYQVNGASAFAYASGDNIDINGARVQISGAPAVGDEFTVTGNTGGVGDNRNAQALSGLRDTGLLENGQRSLVEQADTLLARVGSTAAAAQTALESQTALLQNSESALQSVSGVNLEEEAASLLRFQQAFEANARVIQTANTTFQSLLAAFR</sequence>
<dbReference type="PROSITE" id="PS00588">
    <property type="entry name" value="FLAGELLA_BB_ROD"/>
    <property type="match status" value="1"/>
</dbReference>
<feature type="domain" description="Flagellar basal-body/hook protein C-terminal" evidence="8">
    <location>
        <begin position="584"/>
        <end position="621"/>
    </location>
</feature>
<evidence type="ECO:0000256" key="6">
    <source>
        <dbReference type="ARBA" id="ARBA00023143"/>
    </source>
</evidence>
<dbReference type="AlphaFoldDB" id="A0A2N5Y6G1"/>
<dbReference type="Pfam" id="PF22638">
    <property type="entry name" value="FlgK_D1"/>
    <property type="match status" value="1"/>
</dbReference>
<dbReference type="Pfam" id="PF21158">
    <property type="entry name" value="flgK_1st_1"/>
    <property type="match status" value="1"/>
</dbReference>
<evidence type="ECO:0000259" key="10">
    <source>
        <dbReference type="Pfam" id="PF22638"/>
    </source>
</evidence>
<evidence type="ECO:0000256" key="5">
    <source>
        <dbReference type="ARBA" id="ARBA00022525"/>
    </source>
</evidence>
<evidence type="ECO:0000259" key="7">
    <source>
        <dbReference type="Pfam" id="PF00460"/>
    </source>
</evidence>
<evidence type="ECO:0000313" key="12">
    <source>
        <dbReference type="Proteomes" id="UP000234845"/>
    </source>
</evidence>
<evidence type="ECO:0000259" key="9">
    <source>
        <dbReference type="Pfam" id="PF21158"/>
    </source>
</evidence>
<comment type="similarity">
    <text evidence="3">Belongs to the flagella basal body rod proteins family.</text>
</comment>
<organism evidence="11 12">
    <name type="scientific">Kineobactrum sediminis</name>
    <dbReference type="NCBI Taxonomy" id="1905677"/>
    <lineage>
        <taxon>Bacteria</taxon>
        <taxon>Pseudomonadati</taxon>
        <taxon>Pseudomonadota</taxon>
        <taxon>Gammaproteobacteria</taxon>
        <taxon>Cellvibrionales</taxon>
        <taxon>Halieaceae</taxon>
        <taxon>Kineobactrum</taxon>
    </lineage>
</organism>
<dbReference type="InterPro" id="IPR019776">
    <property type="entry name" value="Flagellar_basal_body_rod_CS"/>
</dbReference>
<accession>A0A2N5Y6G1</accession>
<dbReference type="SUPFAM" id="SSF64518">
    <property type="entry name" value="Phase 1 flagellin"/>
    <property type="match status" value="2"/>
</dbReference>
<evidence type="ECO:0000256" key="3">
    <source>
        <dbReference type="ARBA" id="ARBA00009677"/>
    </source>
</evidence>
<evidence type="ECO:0000259" key="8">
    <source>
        <dbReference type="Pfam" id="PF06429"/>
    </source>
</evidence>
<dbReference type="PANTHER" id="PTHR30033:SF1">
    <property type="entry name" value="FLAGELLAR HOOK-ASSOCIATED PROTEIN 1"/>
    <property type="match status" value="1"/>
</dbReference>
<dbReference type="RefSeq" id="WP_101519622.1">
    <property type="nucleotide sequence ID" value="NZ_PKLZ01000001.1"/>
</dbReference>
<name>A0A2N5Y6G1_9GAMM</name>
<dbReference type="GO" id="GO:0005198">
    <property type="term" value="F:structural molecule activity"/>
    <property type="evidence" value="ECO:0007669"/>
    <property type="project" value="InterPro"/>
</dbReference>
<keyword evidence="12" id="KW-1185">Reference proteome</keyword>